<proteinExistence type="predicted"/>
<evidence type="ECO:0000313" key="4">
    <source>
        <dbReference type="Proteomes" id="UP000435910"/>
    </source>
</evidence>
<reference evidence="2 5" key="2">
    <citation type="submission" date="2020-12" db="EMBL/GenBank/DDBJ databases">
        <title>FDA dAtabase for Regulatory Grade micrObial Sequences (FDA-ARGOS): Supporting development and validation of Infectious Disease Dx tests.</title>
        <authorList>
            <person name="Nelson B."/>
            <person name="Plummer A."/>
            <person name="Tallon L."/>
            <person name="Sadzewicz L."/>
            <person name="Zhao X."/>
            <person name="Boylan J."/>
            <person name="Ott S."/>
            <person name="Bowen H."/>
            <person name="Vavikolanu K."/>
            <person name="Mehta A."/>
            <person name="Aluvathingal J."/>
            <person name="Nadendla S."/>
            <person name="Myers T."/>
            <person name="Yan Y."/>
            <person name="Sichtig H."/>
        </authorList>
    </citation>
    <scope>NUCLEOTIDE SEQUENCE [LARGE SCALE GENOMIC DNA]</scope>
    <source>
        <strain evidence="2 5">FDAARGOS_923</strain>
    </source>
</reference>
<dbReference type="EMBL" id="CP065647">
    <property type="protein sequence ID" value="QPR73028.1"/>
    <property type="molecule type" value="Genomic_DNA"/>
</dbReference>
<reference evidence="3 4" key="1">
    <citation type="submission" date="2019-06" db="EMBL/GenBank/DDBJ databases">
        <title>Genome sequence analysis of &gt;100 Bacillus licheniformis strains suggests intrinsic resistance to this species.</title>
        <authorList>
            <person name="Wels M."/>
            <person name="Siezen R.J."/>
            <person name="Johansen E."/>
            <person name="Stuer-Lauridsen B."/>
            <person name="Bjerre K."/>
            <person name="Nielsen B.K.K."/>
        </authorList>
    </citation>
    <scope>NUCLEOTIDE SEQUENCE [LARGE SCALE GENOMIC DNA]</scope>
    <source>
        <strain evidence="3 4">BAC-16736</strain>
    </source>
</reference>
<organism evidence="3 4">
    <name type="scientific">Bacillus licheniformis</name>
    <dbReference type="NCBI Taxonomy" id="1402"/>
    <lineage>
        <taxon>Bacteria</taxon>
        <taxon>Bacillati</taxon>
        <taxon>Bacillota</taxon>
        <taxon>Bacilli</taxon>
        <taxon>Bacillales</taxon>
        <taxon>Bacillaceae</taxon>
        <taxon>Bacillus</taxon>
    </lineage>
</organism>
<gene>
    <name evidence="3" type="ORF">CHCC16736_1776</name>
    <name evidence="2" type="ORF">I6G80_01510</name>
</gene>
<feature type="domain" description="YcdB/YcdC repeated" evidence="1">
    <location>
        <begin position="241"/>
        <end position="393"/>
    </location>
</feature>
<feature type="domain" description="YcdB/YcdC repeated" evidence="1">
    <location>
        <begin position="4"/>
        <end position="147"/>
    </location>
</feature>
<dbReference type="Pfam" id="PF16244">
    <property type="entry name" value="DUF4901"/>
    <property type="match status" value="2"/>
</dbReference>
<dbReference type="EMBL" id="NILC01000014">
    <property type="protein sequence ID" value="TWL30742.1"/>
    <property type="molecule type" value="Genomic_DNA"/>
</dbReference>
<sequence>MVREQLKQKAQSISKVPPHYQLMIEDYGEKYEKERRVFFAWQDIEEPERDISVELDHQGRLISLTKEYEPVVEEALPDERLLQIALQFTEQHYPNAPYEFVFHEKKVTEQFVRFTYVQTVLDLPLPQTGFYVRVAKNGEVIEFRYNGGTSSFSIPKQIADKQSVTADYLEHVQFELAVEKIRSELYEGGDDLPHLIYEADLPFFSYPADITEKRQMKPAADDEEEEDTLPLPVLPEADRHADIDDMIGFTPSMRKIRETDLGESIGTVWRLGDDPEPRDRSIAGYFETWNQNTLKIVKDKNSGKLKGIASFIKSEGPPVLSGEDCLKRALQFLYRLYPDADRLFRMHPAENDGDRSNAFFQFDLQYKGVPLRLGSANISINRTTGRVVGYHGPEIEPETLIDLSPSPSISEEEAKAVFAAAFDVKLQWERDYSREKDDFYRLVYRPVYPYFIDAHDGKAFMSKNI</sequence>
<dbReference type="OMA" id="YSSCEYE"/>
<dbReference type="Proteomes" id="UP000595038">
    <property type="component" value="Chromosome"/>
</dbReference>
<evidence type="ECO:0000313" key="3">
    <source>
        <dbReference type="EMBL" id="TWL30742.1"/>
    </source>
</evidence>
<accession>A0A1Y0YAP3</accession>
<dbReference type="AlphaFoldDB" id="A0A1Y0YAP3"/>
<dbReference type="GeneID" id="92858696"/>
<dbReference type="RefSeq" id="WP_003178696.1">
    <property type="nucleotide sequence ID" value="NZ_BEXU01000034.1"/>
</dbReference>
<name>A0A1Y0YAP3_BACLI</name>
<evidence type="ECO:0000313" key="5">
    <source>
        <dbReference type="Proteomes" id="UP000595038"/>
    </source>
</evidence>
<protein>
    <submittedName>
        <fullName evidence="2">DUF4901 domain-containing protein</fullName>
    </submittedName>
</protein>
<dbReference type="InterPro" id="IPR032599">
    <property type="entry name" value="YcdB/YcdC_rep_domain"/>
</dbReference>
<evidence type="ECO:0000313" key="2">
    <source>
        <dbReference type="EMBL" id="QPR73028.1"/>
    </source>
</evidence>
<evidence type="ECO:0000259" key="1">
    <source>
        <dbReference type="Pfam" id="PF16244"/>
    </source>
</evidence>
<dbReference type="Proteomes" id="UP000435910">
    <property type="component" value="Unassembled WGS sequence"/>
</dbReference>